<dbReference type="Proteomes" id="UP000676456">
    <property type="component" value="Unassembled WGS sequence"/>
</dbReference>
<dbReference type="PANTHER" id="PTHR43818:SF11">
    <property type="entry name" value="BCDNA.GH03377"/>
    <property type="match status" value="1"/>
</dbReference>
<accession>A0A942US52</accession>
<dbReference type="InterPro" id="IPR036291">
    <property type="entry name" value="NAD(P)-bd_dom_sf"/>
</dbReference>
<proteinExistence type="predicted"/>
<dbReference type="GO" id="GO:0000166">
    <property type="term" value="F:nucleotide binding"/>
    <property type="evidence" value="ECO:0007669"/>
    <property type="project" value="InterPro"/>
</dbReference>
<dbReference type="SUPFAM" id="SSF55347">
    <property type="entry name" value="Glyceraldehyde-3-phosphate dehydrogenase-like, C-terminal domain"/>
    <property type="match status" value="1"/>
</dbReference>
<dbReference type="EMBL" id="JAGYPN010000002">
    <property type="protein sequence ID" value="MBS4223009.1"/>
    <property type="molecule type" value="Genomic_DNA"/>
</dbReference>
<dbReference type="PANTHER" id="PTHR43818">
    <property type="entry name" value="BCDNA.GH03377"/>
    <property type="match status" value="1"/>
</dbReference>
<dbReference type="RefSeq" id="WP_213098060.1">
    <property type="nucleotide sequence ID" value="NZ_JAGYPN010000002.1"/>
</dbReference>
<evidence type="ECO:0000259" key="3">
    <source>
        <dbReference type="Pfam" id="PF22725"/>
    </source>
</evidence>
<dbReference type="GO" id="GO:0016491">
    <property type="term" value="F:oxidoreductase activity"/>
    <property type="evidence" value="ECO:0007669"/>
    <property type="project" value="UniProtKB-KW"/>
</dbReference>
<organism evidence="4 5">
    <name type="scientific">Lederbergia citrea</name>
    <dbReference type="NCBI Taxonomy" id="2833581"/>
    <lineage>
        <taxon>Bacteria</taxon>
        <taxon>Bacillati</taxon>
        <taxon>Bacillota</taxon>
        <taxon>Bacilli</taxon>
        <taxon>Bacillales</taxon>
        <taxon>Bacillaceae</taxon>
        <taxon>Lederbergia</taxon>
    </lineage>
</organism>
<dbReference type="InterPro" id="IPR000683">
    <property type="entry name" value="Gfo/Idh/MocA-like_OxRdtase_N"/>
</dbReference>
<evidence type="ECO:0000259" key="2">
    <source>
        <dbReference type="Pfam" id="PF01408"/>
    </source>
</evidence>
<dbReference type="Gene3D" id="3.30.360.10">
    <property type="entry name" value="Dihydrodipicolinate Reductase, domain 2"/>
    <property type="match status" value="1"/>
</dbReference>
<gene>
    <name evidence="4" type="ORF">KHA91_09670</name>
</gene>
<feature type="domain" description="GFO/IDH/MocA-like oxidoreductase" evidence="3">
    <location>
        <begin position="130"/>
        <end position="265"/>
    </location>
</feature>
<keyword evidence="1" id="KW-0560">Oxidoreductase</keyword>
<evidence type="ECO:0000313" key="4">
    <source>
        <dbReference type="EMBL" id="MBS4223009.1"/>
    </source>
</evidence>
<dbReference type="InterPro" id="IPR050463">
    <property type="entry name" value="Gfo/Idh/MocA_oxidrdct_glycsds"/>
</dbReference>
<comment type="caution">
    <text evidence="4">The sequence shown here is derived from an EMBL/GenBank/DDBJ whole genome shotgun (WGS) entry which is preliminary data.</text>
</comment>
<dbReference type="InterPro" id="IPR055170">
    <property type="entry name" value="GFO_IDH_MocA-like_dom"/>
</dbReference>
<keyword evidence="5" id="KW-1185">Reference proteome</keyword>
<sequence>MKSVKVGIIGCGNISSIYCQAGQKFDILDIVAVADLDYDRAKARAEEYQIPKAYTVEELLADPTIEIVINLTIPKAHAEVCIAALEAGKHVYVEKPLAVTREDGQRLLHIGEEKGLLVGGAPDTFLGGGIQTCRKIIDDGVIGEVIGATAFMLHSGHESWHPDPAFFYQTGGGPMFDMGPYYVTALINLIGPIRRVTGSARITHAERTITSKPKNGQKITVEVPTHITGVLDFENGAIGTMITSFDVAGGSKLPNIEIYGSKGTIIVPDPNTFGGPVLLRKHGSQEWEEVPLTHGYTDNSRGVGVADMAYAIRSGRSHRANGHLAFHVLDVMHGIHDASASNTHYELASTCEQPKPLPVGLKEYTLDE</sequence>
<evidence type="ECO:0000256" key="1">
    <source>
        <dbReference type="ARBA" id="ARBA00023002"/>
    </source>
</evidence>
<dbReference type="AlphaFoldDB" id="A0A942US52"/>
<dbReference type="SUPFAM" id="SSF51735">
    <property type="entry name" value="NAD(P)-binding Rossmann-fold domains"/>
    <property type="match status" value="1"/>
</dbReference>
<protein>
    <submittedName>
        <fullName evidence="4">Gfo/Idh/MocA family oxidoreductase</fullName>
    </submittedName>
</protein>
<reference evidence="4 5" key="1">
    <citation type="submission" date="2021-05" db="EMBL/GenBank/DDBJ databases">
        <title>Novel Bacillus species.</title>
        <authorList>
            <person name="Liu G."/>
        </authorList>
    </citation>
    <scope>NUCLEOTIDE SEQUENCE [LARGE SCALE GENOMIC DNA]</scope>
    <source>
        <strain evidence="4 5">FJAT-49682</strain>
    </source>
</reference>
<dbReference type="Gene3D" id="3.40.50.720">
    <property type="entry name" value="NAD(P)-binding Rossmann-like Domain"/>
    <property type="match status" value="1"/>
</dbReference>
<evidence type="ECO:0000313" key="5">
    <source>
        <dbReference type="Proteomes" id="UP000676456"/>
    </source>
</evidence>
<dbReference type="Pfam" id="PF01408">
    <property type="entry name" value="GFO_IDH_MocA"/>
    <property type="match status" value="1"/>
</dbReference>
<dbReference type="Pfam" id="PF22725">
    <property type="entry name" value="GFO_IDH_MocA_C3"/>
    <property type="match status" value="1"/>
</dbReference>
<feature type="domain" description="Gfo/Idh/MocA-like oxidoreductase N-terminal" evidence="2">
    <location>
        <begin position="4"/>
        <end position="118"/>
    </location>
</feature>
<name>A0A942US52_9BACI</name>